<reference evidence="3" key="1">
    <citation type="submission" date="2017-01" db="EMBL/GenBank/DDBJ databases">
        <title>Genome Analysis of Deinococcus marmoris KOPRI26562.</title>
        <authorList>
            <person name="Kim J.H."/>
            <person name="Oh H.-M."/>
        </authorList>
    </citation>
    <scope>NUCLEOTIDE SEQUENCE [LARGE SCALE GENOMIC DNA]</scope>
    <source>
        <strain evidence="3">PAMC 26633</strain>
    </source>
</reference>
<evidence type="ECO:0008006" key="4">
    <source>
        <dbReference type="Google" id="ProtNLM"/>
    </source>
</evidence>
<dbReference type="EMBL" id="MTHB01000102">
    <property type="protein sequence ID" value="OXC77497.1"/>
    <property type="molecule type" value="Genomic_DNA"/>
</dbReference>
<feature type="region of interest" description="Disordered" evidence="1">
    <location>
        <begin position="74"/>
        <end position="102"/>
    </location>
</feature>
<sequence length="102" mass="11749">MHEREWDAPPEFTVRRNAENKLIVVAVRIDPQIEQRLRLLAETTGRKQSFFLQQMIERGIDAIEETWLPHETLSQVRSGKMPMSQPSGGMSDLFGDVVDNEL</sequence>
<comment type="caution">
    <text evidence="2">The sequence shown here is derived from an EMBL/GenBank/DDBJ whole genome shotgun (WGS) entry which is preliminary data.</text>
</comment>
<proteinExistence type="predicted"/>
<organism evidence="2 3">
    <name type="scientific">Caballeronia sordidicola</name>
    <name type="common">Burkholderia sordidicola</name>
    <dbReference type="NCBI Taxonomy" id="196367"/>
    <lineage>
        <taxon>Bacteria</taxon>
        <taxon>Pseudomonadati</taxon>
        <taxon>Pseudomonadota</taxon>
        <taxon>Betaproteobacteria</taxon>
        <taxon>Burkholderiales</taxon>
        <taxon>Burkholderiaceae</taxon>
        <taxon>Caballeronia</taxon>
    </lineage>
</organism>
<evidence type="ECO:0000313" key="2">
    <source>
        <dbReference type="EMBL" id="OXC77497.1"/>
    </source>
</evidence>
<accession>A0A226X3A6</accession>
<name>A0A226X3A6_CABSO</name>
<dbReference type="InterPro" id="IPR010985">
    <property type="entry name" value="Ribbon_hlx_hlx"/>
</dbReference>
<protein>
    <recommendedName>
        <fullName evidence="4">RHH-type rel operon transcriptional repressor/antitoxin RelB</fullName>
    </recommendedName>
</protein>
<dbReference type="AlphaFoldDB" id="A0A226X3A6"/>
<dbReference type="SUPFAM" id="SSF47598">
    <property type="entry name" value="Ribbon-helix-helix"/>
    <property type="match status" value="1"/>
</dbReference>
<dbReference type="Proteomes" id="UP000214720">
    <property type="component" value="Unassembled WGS sequence"/>
</dbReference>
<evidence type="ECO:0000313" key="3">
    <source>
        <dbReference type="Proteomes" id="UP000214720"/>
    </source>
</evidence>
<dbReference type="GO" id="GO:0006355">
    <property type="term" value="P:regulation of DNA-templated transcription"/>
    <property type="evidence" value="ECO:0007669"/>
    <property type="project" value="InterPro"/>
</dbReference>
<gene>
    <name evidence="2" type="ORF">BSU04_16310</name>
</gene>
<evidence type="ECO:0000256" key="1">
    <source>
        <dbReference type="SAM" id="MobiDB-lite"/>
    </source>
</evidence>